<feature type="transmembrane region" description="Helical" evidence="1">
    <location>
        <begin position="355"/>
        <end position="378"/>
    </location>
</feature>
<feature type="transmembrane region" description="Helical" evidence="1">
    <location>
        <begin position="258"/>
        <end position="280"/>
    </location>
</feature>
<dbReference type="PANTHER" id="PTHR35342:SF5">
    <property type="entry name" value="TRICARBOXYLIC TRANSPORT PROTEIN"/>
    <property type="match status" value="1"/>
</dbReference>
<feature type="transmembrane region" description="Helical" evidence="1">
    <location>
        <begin position="145"/>
        <end position="160"/>
    </location>
</feature>
<proteinExistence type="predicted"/>
<evidence type="ECO:0000313" key="4">
    <source>
        <dbReference type="Proteomes" id="UP000256542"/>
    </source>
</evidence>
<feature type="transmembrane region" description="Helical" evidence="1">
    <location>
        <begin position="7"/>
        <end position="33"/>
    </location>
</feature>
<organism evidence="3 4">
    <name type="scientific">Marinomonas pollencensis</name>
    <dbReference type="NCBI Taxonomy" id="491954"/>
    <lineage>
        <taxon>Bacteria</taxon>
        <taxon>Pseudomonadati</taxon>
        <taxon>Pseudomonadota</taxon>
        <taxon>Gammaproteobacteria</taxon>
        <taxon>Oceanospirillales</taxon>
        <taxon>Oceanospirillaceae</taxon>
        <taxon>Marinomonas</taxon>
    </lineage>
</organism>
<accession>A0A3E0DKU1</accession>
<gene>
    <name evidence="3" type="ORF">DFP81_11023</name>
</gene>
<feature type="transmembrane region" description="Helical" evidence="1">
    <location>
        <begin position="384"/>
        <end position="404"/>
    </location>
</feature>
<feature type="transmembrane region" description="Helical" evidence="1">
    <location>
        <begin position="322"/>
        <end position="343"/>
    </location>
</feature>
<feature type="transmembrane region" description="Helical" evidence="1">
    <location>
        <begin position="115"/>
        <end position="139"/>
    </location>
</feature>
<dbReference type="PANTHER" id="PTHR35342">
    <property type="entry name" value="TRICARBOXYLIC TRANSPORT PROTEIN"/>
    <property type="match status" value="1"/>
</dbReference>
<feature type="domain" description="DUF112" evidence="2">
    <location>
        <begin position="17"/>
        <end position="440"/>
    </location>
</feature>
<feature type="transmembrane region" description="Helical" evidence="1">
    <location>
        <begin position="167"/>
        <end position="185"/>
    </location>
</feature>
<dbReference type="AlphaFoldDB" id="A0A3E0DKU1"/>
<evidence type="ECO:0000313" key="3">
    <source>
        <dbReference type="EMBL" id="REG82136.1"/>
    </source>
</evidence>
<keyword evidence="1" id="KW-0812">Transmembrane</keyword>
<evidence type="ECO:0000256" key="1">
    <source>
        <dbReference type="SAM" id="Phobius"/>
    </source>
</evidence>
<feature type="transmembrane region" description="Helical" evidence="1">
    <location>
        <begin position="39"/>
        <end position="64"/>
    </location>
</feature>
<dbReference type="RefSeq" id="WP_115898425.1">
    <property type="nucleotide sequence ID" value="NZ_QUNG01000010.1"/>
</dbReference>
<feature type="transmembrane region" description="Helical" evidence="1">
    <location>
        <begin position="197"/>
        <end position="217"/>
    </location>
</feature>
<sequence length="505" mass="53410">MEIFSALSFVLTSPMLIVAILLAAVVGMIVGAIPGLTAAAAIAMLLPITYYMDPLFALAFLYVIGKSGRYGGSIAAILFNTPGTAASAATQLDGYPLAQQGKAGKAMKVATISSVIGDFMGDILLIVGVGAIASVALRLGPPETFAIYFTAFIVIGSVIGKSIAKGLISALLGGLIAMIGLDPISGEERFTFGVFDLTNGIGLVPLMIGVFVLGEVFDQMEKRNKRMAALNTKAYDKNNDGLTWEEYKPCLPHAIRGGFIGSCIGILPGLGSAIAAFVSYGEGKRRAKKPEQWGKGALEGIAAPESANNAVSGPSMAPLMTLGIPGSTIGAILLGVFLIHGIQVGPTLFLTSKELIYQLFACGLIGIAAYGLIGYFGASQVAKLIVRIPQNVLYPMIFLTSFIASYSARGSMFDVLVMICAGVVGWFMRKYEFNTAAFIISFVLAKGTEESLRQSLLMSDGGLMVFIERPIALIFILLGISVMLLRIRSIRRERNQAENKELNNA</sequence>
<feature type="transmembrane region" description="Helical" evidence="1">
    <location>
        <begin position="463"/>
        <end position="485"/>
    </location>
</feature>
<dbReference type="Pfam" id="PF01970">
    <property type="entry name" value="TctA"/>
    <property type="match status" value="1"/>
</dbReference>
<evidence type="ECO:0000259" key="2">
    <source>
        <dbReference type="Pfam" id="PF01970"/>
    </source>
</evidence>
<dbReference type="InterPro" id="IPR002823">
    <property type="entry name" value="DUF112_TM"/>
</dbReference>
<keyword evidence="1" id="KW-0472">Membrane</keyword>
<keyword evidence="1" id="KW-1133">Transmembrane helix</keyword>
<protein>
    <submittedName>
        <fullName evidence="3">Putative tricarboxylic transport membrane protein</fullName>
    </submittedName>
</protein>
<dbReference type="EMBL" id="QUNG01000010">
    <property type="protein sequence ID" value="REG82136.1"/>
    <property type="molecule type" value="Genomic_DNA"/>
</dbReference>
<dbReference type="Proteomes" id="UP000256542">
    <property type="component" value="Unassembled WGS sequence"/>
</dbReference>
<keyword evidence="4" id="KW-1185">Reference proteome</keyword>
<name>A0A3E0DKU1_9GAMM</name>
<reference evidence="3 4" key="1">
    <citation type="submission" date="2018-08" db="EMBL/GenBank/DDBJ databases">
        <title>Genomic Encyclopedia of Type Strains, Phase III (KMG-III): the genomes of soil and plant-associated and newly described type strains.</title>
        <authorList>
            <person name="Whitman W."/>
        </authorList>
    </citation>
    <scope>NUCLEOTIDE SEQUENCE [LARGE SCALE GENOMIC DNA]</scope>
    <source>
        <strain evidence="3 4">CECT 7375</strain>
    </source>
</reference>
<dbReference type="OrthoDB" id="9781349at2"/>
<comment type="caution">
    <text evidence="3">The sequence shown here is derived from an EMBL/GenBank/DDBJ whole genome shotgun (WGS) entry which is preliminary data.</text>
</comment>